<feature type="transmembrane region" description="Helical" evidence="1">
    <location>
        <begin position="51"/>
        <end position="70"/>
    </location>
</feature>
<gene>
    <name evidence="2" type="ORF">CALCODRAFT_504113</name>
</gene>
<dbReference type="AlphaFoldDB" id="A0A165CKP3"/>
<evidence type="ECO:0000313" key="2">
    <source>
        <dbReference type="EMBL" id="KZT50971.1"/>
    </source>
</evidence>
<protein>
    <submittedName>
        <fullName evidence="2">Uncharacterized protein</fullName>
    </submittedName>
</protein>
<sequence>MFLAHPSCAHDSSFFIALVPSQPLPGLSSRRTHQTPEQKGETKCVVSMIELTGAFVMSLCYIGLLGVAFVRYSKRTRRIDGEYPLLS</sequence>
<dbReference type="InParanoid" id="A0A165CKP3"/>
<proteinExistence type="predicted"/>
<dbReference type="Proteomes" id="UP000076842">
    <property type="component" value="Unassembled WGS sequence"/>
</dbReference>
<accession>A0A165CKP3</accession>
<keyword evidence="1" id="KW-0812">Transmembrane</keyword>
<evidence type="ECO:0000256" key="1">
    <source>
        <dbReference type="SAM" id="Phobius"/>
    </source>
</evidence>
<evidence type="ECO:0000313" key="3">
    <source>
        <dbReference type="Proteomes" id="UP000076842"/>
    </source>
</evidence>
<organism evidence="2 3">
    <name type="scientific">Calocera cornea HHB12733</name>
    <dbReference type="NCBI Taxonomy" id="1353952"/>
    <lineage>
        <taxon>Eukaryota</taxon>
        <taxon>Fungi</taxon>
        <taxon>Dikarya</taxon>
        <taxon>Basidiomycota</taxon>
        <taxon>Agaricomycotina</taxon>
        <taxon>Dacrymycetes</taxon>
        <taxon>Dacrymycetales</taxon>
        <taxon>Dacrymycetaceae</taxon>
        <taxon>Calocera</taxon>
    </lineage>
</organism>
<keyword evidence="1" id="KW-0472">Membrane</keyword>
<dbReference type="EMBL" id="KV424133">
    <property type="protein sequence ID" value="KZT50971.1"/>
    <property type="molecule type" value="Genomic_DNA"/>
</dbReference>
<keyword evidence="3" id="KW-1185">Reference proteome</keyword>
<keyword evidence="1" id="KW-1133">Transmembrane helix</keyword>
<name>A0A165CKP3_9BASI</name>
<reference evidence="2 3" key="1">
    <citation type="journal article" date="2016" name="Mol. Biol. Evol.">
        <title>Comparative Genomics of Early-Diverging Mushroom-Forming Fungi Provides Insights into the Origins of Lignocellulose Decay Capabilities.</title>
        <authorList>
            <person name="Nagy L.G."/>
            <person name="Riley R."/>
            <person name="Tritt A."/>
            <person name="Adam C."/>
            <person name="Daum C."/>
            <person name="Floudas D."/>
            <person name="Sun H."/>
            <person name="Yadav J.S."/>
            <person name="Pangilinan J."/>
            <person name="Larsson K.H."/>
            <person name="Matsuura K."/>
            <person name="Barry K."/>
            <person name="Labutti K."/>
            <person name="Kuo R."/>
            <person name="Ohm R.A."/>
            <person name="Bhattacharya S.S."/>
            <person name="Shirouzu T."/>
            <person name="Yoshinaga Y."/>
            <person name="Martin F.M."/>
            <person name="Grigoriev I.V."/>
            <person name="Hibbett D.S."/>
        </authorList>
    </citation>
    <scope>NUCLEOTIDE SEQUENCE [LARGE SCALE GENOMIC DNA]</scope>
    <source>
        <strain evidence="2 3">HHB12733</strain>
    </source>
</reference>